<dbReference type="SMART" id="SM00862">
    <property type="entry name" value="Trans_reg_C"/>
    <property type="match status" value="1"/>
</dbReference>
<name>A0A2N3Q1P7_9PROT</name>
<dbReference type="InterPro" id="IPR036388">
    <property type="entry name" value="WH-like_DNA-bd_sf"/>
</dbReference>
<dbReference type="InterPro" id="IPR011006">
    <property type="entry name" value="CheY-like_superfamily"/>
</dbReference>
<dbReference type="InterPro" id="IPR039420">
    <property type="entry name" value="WalR-like"/>
</dbReference>
<dbReference type="SMART" id="SM00448">
    <property type="entry name" value="REC"/>
    <property type="match status" value="1"/>
</dbReference>
<organism evidence="10 11">
    <name type="scientific">Telmatospirillum siberiense</name>
    <dbReference type="NCBI Taxonomy" id="382514"/>
    <lineage>
        <taxon>Bacteria</taxon>
        <taxon>Pseudomonadati</taxon>
        <taxon>Pseudomonadota</taxon>
        <taxon>Alphaproteobacteria</taxon>
        <taxon>Rhodospirillales</taxon>
        <taxon>Rhodospirillaceae</taxon>
        <taxon>Telmatospirillum</taxon>
    </lineage>
</organism>
<dbReference type="GO" id="GO:0005829">
    <property type="term" value="C:cytosol"/>
    <property type="evidence" value="ECO:0007669"/>
    <property type="project" value="TreeGrafter"/>
</dbReference>
<evidence type="ECO:0000256" key="7">
    <source>
        <dbReference type="PROSITE-ProRule" id="PRU01091"/>
    </source>
</evidence>
<dbReference type="Proteomes" id="UP000233293">
    <property type="component" value="Unassembled WGS sequence"/>
</dbReference>
<dbReference type="PROSITE" id="PS51755">
    <property type="entry name" value="OMPR_PHOB"/>
    <property type="match status" value="1"/>
</dbReference>
<dbReference type="PANTHER" id="PTHR48111">
    <property type="entry name" value="REGULATOR OF RPOS"/>
    <property type="match status" value="1"/>
</dbReference>
<evidence type="ECO:0000259" key="9">
    <source>
        <dbReference type="PROSITE" id="PS51755"/>
    </source>
</evidence>
<dbReference type="EMBL" id="PIUM01000001">
    <property type="protein sequence ID" value="PKU26579.1"/>
    <property type="molecule type" value="Genomic_DNA"/>
</dbReference>
<dbReference type="Gene3D" id="3.40.50.2300">
    <property type="match status" value="1"/>
</dbReference>
<keyword evidence="2" id="KW-0902">Two-component regulatory system</keyword>
<keyword evidence="11" id="KW-1185">Reference proteome</keyword>
<keyword evidence="4 7" id="KW-0238">DNA-binding</keyword>
<dbReference type="Pfam" id="PF00486">
    <property type="entry name" value="Trans_reg_C"/>
    <property type="match status" value="1"/>
</dbReference>
<dbReference type="InterPro" id="IPR001789">
    <property type="entry name" value="Sig_transdc_resp-reg_receiver"/>
</dbReference>
<dbReference type="GO" id="GO:0006355">
    <property type="term" value="P:regulation of DNA-templated transcription"/>
    <property type="evidence" value="ECO:0007669"/>
    <property type="project" value="InterPro"/>
</dbReference>
<comment type="caution">
    <text evidence="10">The sequence shown here is derived from an EMBL/GenBank/DDBJ whole genome shotgun (WGS) entry which is preliminary data.</text>
</comment>
<accession>A0A2N3Q1P7</accession>
<keyword evidence="1 6" id="KW-0597">Phosphoprotein</keyword>
<dbReference type="PANTHER" id="PTHR48111:SF76">
    <property type="entry name" value="TWO-COMPONENT RESPONSE REGULATOR"/>
    <property type="match status" value="1"/>
</dbReference>
<evidence type="ECO:0000313" key="11">
    <source>
        <dbReference type="Proteomes" id="UP000233293"/>
    </source>
</evidence>
<sequence length="227" mass="25715">MKILLVEDNERVTQFVRKGLREAGHTIDTAGNGRDGLFLASSEHYDVMIFDRMLPDGLDGLTIIEMLRKNGNRIPILILSALGDVDDKIQGLRAGGDDYLTKPFAFGELEARLDALARRAQGATDRQTVLTVADLKMDLLAHKVRRAERPIQLQPREFKLLEYLMRHAGQVVTRTMLLENVWDYHFDPQTNVIDVHISKLRQKLDTENEQALLQTIRGVGYRLGPDA</sequence>
<evidence type="ECO:0000256" key="6">
    <source>
        <dbReference type="PROSITE-ProRule" id="PRU00169"/>
    </source>
</evidence>
<dbReference type="PROSITE" id="PS50110">
    <property type="entry name" value="RESPONSE_REGULATORY"/>
    <property type="match status" value="1"/>
</dbReference>
<feature type="domain" description="OmpR/PhoB-type" evidence="9">
    <location>
        <begin position="127"/>
        <end position="225"/>
    </location>
</feature>
<feature type="modified residue" description="4-aspartylphosphate" evidence="6">
    <location>
        <position position="51"/>
    </location>
</feature>
<dbReference type="FunFam" id="1.10.10.10:FF:000005">
    <property type="entry name" value="Two-component system response regulator"/>
    <property type="match status" value="1"/>
</dbReference>
<dbReference type="Pfam" id="PF00072">
    <property type="entry name" value="Response_reg"/>
    <property type="match status" value="1"/>
</dbReference>
<protein>
    <submittedName>
        <fullName evidence="10">DNA-binding response regulator</fullName>
    </submittedName>
</protein>
<evidence type="ECO:0000256" key="3">
    <source>
        <dbReference type="ARBA" id="ARBA00023015"/>
    </source>
</evidence>
<dbReference type="OrthoDB" id="9802426at2"/>
<keyword evidence="3" id="KW-0805">Transcription regulation</keyword>
<evidence type="ECO:0000256" key="2">
    <source>
        <dbReference type="ARBA" id="ARBA00023012"/>
    </source>
</evidence>
<evidence type="ECO:0000256" key="5">
    <source>
        <dbReference type="ARBA" id="ARBA00023163"/>
    </source>
</evidence>
<dbReference type="AlphaFoldDB" id="A0A2N3Q1P7"/>
<dbReference type="RefSeq" id="WP_101248810.1">
    <property type="nucleotide sequence ID" value="NZ_PIUM01000001.1"/>
</dbReference>
<dbReference type="CDD" id="cd19935">
    <property type="entry name" value="REC_OmpR_CusR-like"/>
    <property type="match status" value="1"/>
</dbReference>
<dbReference type="SUPFAM" id="SSF52172">
    <property type="entry name" value="CheY-like"/>
    <property type="match status" value="1"/>
</dbReference>
<evidence type="ECO:0000256" key="1">
    <source>
        <dbReference type="ARBA" id="ARBA00022553"/>
    </source>
</evidence>
<proteinExistence type="predicted"/>
<dbReference type="CDD" id="cd00383">
    <property type="entry name" value="trans_reg_C"/>
    <property type="match status" value="1"/>
</dbReference>
<dbReference type="GO" id="GO:0000976">
    <property type="term" value="F:transcription cis-regulatory region binding"/>
    <property type="evidence" value="ECO:0007669"/>
    <property type="project" value="TreeGrafter"/>
</dbReference>
<gene>
    <name evidence="10" type="ORF">CWS72_01715</name>
</gene>
<evidence type="ECO:0000259" key="8">
    <source>
        <dbReference type="PROSITE" id="PS50110"/>
    </source>
</evidence>
<feature type="DNA-binding region" description="OmpR/PhoB-type" evidence="7">
    <location>
        <begin position="127"/>
        <end position="225"/>
    </location>
</feature>
<feature type="domain" description="Response regulatory" evidence="8">
    <location>
        <begin position="2"/>
        <end position="117"/>
    </location>
</feature>
<evidence type="ECO:0000256" key="4">
    <source>
        <dbReference type="ARBA" id="ARBA00023125"/>
    </source>
</evidence>
<dbReference type="Gene3D" id="1.10.10.10">
    <property type="entry name" value="Winged helix-like DNA-binding domain superfamily/Winged helix DNA-binding domain"/>
    <property type="match status" value="1"/>
</dbReference>
<keyword evidence="5" id="KW-0804">Transcription</keyword>
<dbReference type="Gene3D" id="6.10.250.690">
    <property type="match status" value="1"/>
</dbReference>
<dbReference type="InterPro" id="IPR001867">
    <property type="entry name" value="OmpR/PhoB-type_DNA-bd"/>
</dbReference>
<dbReference type="GO" id="GO:0032993">
    <property type="term" value="C:protein-DNA complex"/>
    <property type="evidence" value="ECO:0007669"/>
    <property type="project" value="TreeGrafter"/>
</dbReference>
<dbReference type="GO" id="GO:0000156">
    <property type="term" value="F:phosphorelay response regulator activity"/>
    <property type="evidence" value="ECO:0007669"/>
    <property type="project" value="TreeGrafter"/>
</dbReference>
<reference evidence="11" key="1">
    <citation type="submission" date="2017-12" db="EMBL/GenBank/DDBJ databases">
        <title>Draft genome sequence of Telmatospirillum siberiense 26-4b1T, an acidotolerant peatland alphaproteobacterium potentially involved in sulfur cycling.</title>
        <authorList>
            <person name="Hausmann B."/>
            <person name="Pjevac P."/>
            <person name="Schreck K."/>
            <person name="Herbold C.W."/>
            <person name="Daims H."/>
            <person name="Wagner M."/>
            <person name="Pester M."/>
            <person name="Loy A."/>
        </authorList>
    </citation>
    <scope>NUCLEOTIDE SEQUENCE [LARGE SCALE GENOMIC DNA]</scope>
    <source>
        <strain evidence="11">26-4b1</strain>
    </source>
</reference>
<evidence type="ECO:0000313" key="10">
    <source>
        <dbReference type="EMBL" id="PKU26579.1"/>
    </source>
</evidence>